<dbReference type="Gene3D" id="3.40.190.10">
    <property type="entry name" value="Periplasmic binding protein-like II"/>
    <property type="match status" value="1"/>
</dbReference>
<evidence type="ECO:0000313" key="5">
    <source>
        <dbReference type="Proteomes" id="UP001055868"/>
    </source>
</evidence>
<dbReference type="InterPro" id="IPR006059">
    <property type="entry name" value="SBP"/>
</dbReference>
<dbReference type="EMBL" id="CP097218">
    <property type="protein sequence ID" value="UQN29028.1"/>
    <property type="molecule type" value="Genomic_DNA"/>
</dbReference>
<protein>
    <submittedName>
        <fullName evidence="4">Sugar ABC transporter substrate-binding protein</fullName>
    </submittedName>
</protein>
<gene>
    <name evidence="4" type="ORF">M4486_15550</name>
</gene>
<proteinExistence type="inferred from homology"/>
<dbReference type="Pfam" id="PF01547">
    <property type="entry name" value="SBP_bac_1"/>
    <property type="match status" value="1"/>
</dbReference>
<dbReference type="RefSeq" id="WP_249478190.1">
    <property type="nucleotide sequence ID" value="NZ_CP097218.1"/>
</dbReference>
<evidence type="ECO:0000256" key="3">
    <source>
        <dbReference type="ARBA" id="ARBA00022729"/>
    </source>
</evidence>
<comment type="similarity">
    <text evidence="1">Belongs to the bacterial solute-binding protein 1 family.</text>
</comment>
<keyword evidence="3" id="KW-0732">Signal</keyword>
<dbReference type="Proteomes" id="UP001055868">
    <property type="component" value="Chromosome"/>
</dbReference>
<accession>A0ABY4N386</accession>
<organism evidence="4 5">
    <name type="scientific">Brachybacterium kimchii</name>
    <dbReference type="NCBI Taxonomy" id="2942909"/>
    <lineage>
        <taxon>Bacteria</taxon>
        <taxon>Bacillati</taxon>
        <taxon>Actinomycetota</taxon>
        <taxon>Actinomycetes</taxon>
        <taxon>Micrococcales</taxon>
        <taxon>Dermabacteraceae</taxon>
        <taxon>Brachybacterium</taxon>
    </lineage>
</organism>
<evidence type="ECO:0000313" key="4">
    <source>
        <dbReference type="EMBL" id="UQN29028.1"/>
    </source>
</evidence>
<dbReference type="CDD" id="cd13585">
    <property type="entry name" value="PBP2_TMBP_like"/>
    <property type="match status" value="1"/>
</dbReference>
<dbReference type="SUPFAM" id="SSF53850">
    <property type="entry name" value="Periplasmic binding protein-like II"/>
    <property type="match status" value="1"/>
</dbReference>
<keyword evidence="2" id="KW-0813">Transport</keyword>
<reference evidence="4" key="1">
    <citation type="submission" date="2022-05" db="EMBL/GenBank/DDBJ databases">
        <title>Genomic analysis of Brachybacterium sp. CBA3104.</title>
        <authorList>
            <person name="Roh S.W."/>
            <person name="Kim Y.B."/>
            <person name="Kim Y."/>
        </authorList>
    </citation>
    <scope>NUCLEOTIDE SEQUENCE</scope>
    <source>
        <strain evidence="4">CBA3104</strain>
    </source>
</reference>
<dbReference type="PANTHER" id="PTHR30061:SF50">
    <property type="entry name" value="MALTOSE_MALTODEXTRIN-BINDING PERIPLASMIC PROTEIN"/>
    <property type="match status" value="1"/>
</dbReference>
<name>A0ABY4N386_9MICO</name>
<evidence type="ECO:0000256" key="1">
    <source>
        <dbReference type="ARBA" id="ARBA00008520"/>
    </source>
</evidence>
<keyword evidence="5" id="KW-1185">Reference proteome</keyword>
<dbReference type="PANTHER" id="PTHR30061">
    <property type="entry name" value="MALTOSE-BINDING PERIPLASMIC PROTEIN"/>
    <property type="match status" value="1"/>
</dbReference>
<evidence type="ECO:0000256" key="2">
    <source>
        <dbReference type="ARBA" id="ARBA00022448"/>
    </source>
</evidence>
<sequence length="435" mass="45746">MRDAGRLRRGPVDGDGISRAPLSRRTALGLAGASAMGMGLAACGGNTGGLTKGGGSDGGGGGISQWYHQYGEDGTQDAAKKYAAAYDKNDVTVNWVMGDYAAKLSTSLLSGNGVDVFENNAIAVDQAKQGRYADLSSIMEPVKDQFNPASLNTVTIDGKIWGVPMILDPQHFYYRKSMFEKAGIEVPKTMDDLADAAKELTGGKQKGLFLGNNFDATCWTMIWAAGGSPMNEARDAVGYNTPGMVEGLKQIQQMKSDKSLLTGAPSDWTDPAAFSTGLSAITWGGCWALPQLEDALDDVGVFPHPAVGSDGKQVAMVGSWNEQVAGASKNIEAATAFVKWLWIDQTDDQTDWALSYGFHIPPITSVADKAEALKSGNGLEIATMAKEMGVSGPPEWTGAVNTPFTDAISNILKKGADPEAELSAAEEASNKAVAK</sequence>